<dbReference type="Pfam" id="PF02601">
    <property type="entry name" value="Exonuc_VII_L"/>
    <property type="match status" value="1"/>
</dbReference>
<keyword evidence="1 5" id="KW-0963">Cytoplasm</keyword>
<evidence type="ECO:0000256" key="3">
    <source>
        <dbReference type="ARBA" id="ARBA00022801"/>
    </source>
</evidence>
<comment type="caution">
    <text evidence="9">The sequence shown here is derived from an EMBL/GenBank/DDBJ whole genome shotgun (WGS) entry which is preliminary data.</text>
</comment>
<comment type="subunit">
    <text evidence="5">Heterooligomer composed of large and small subunits.</text>
</comment>
<comment type="similarity">
    <text evidence="5 6">Belongs to the XseA family.</text>
</comment>
<evidence type="ECO:0000313" key="10">
    <source>
        <dbReference type="Proteomes" id="UP000050580"/>
    </source>
</evidence>
<dbReference type="RefSeq" id="WP_046742113.1">
    <property type="nucleotide sequence ID" value="NZ_LBNQ01000026.1"/>
</dbReference>
<dbReference type="PANTHER" id="PTHR30008">
    <property type="entry name" value="EXODEOXYRIBONUCLEASE 7 LARGE SUBUNIT"/>
    <property type="match status" value="1"/>
</dbReference>
<comment type="catalytic activity">
    <reaction evidence="5 6">
        <text>Exonucleolytic cleavage in either 5'- to 3'- or 3'- to 5'-direction to yield nucleoside 5'-phosphates.</text>
        <dbReference type="EC" id="3.1.11.6"/>
    </reaction>
</comment>
<evidence type="ECO:0000256" key="6">
    <source>
        <dbReference type="RuleBase" id="RU004355"/>
    </source>
</evidence>
<protein>
    <recommendedName>
        <fullName evidence="5">Exodeoxyribonuclease 7 large subunit</fullName>
        <ecNumber evidence="5">3.1.11.6</ecNumber>
    </recommendedName>
    <alternativeName>
        <fullName evidence="5">Exodeoxyribonuclease VII large subunit</fullName>
        <shortName evidence="5">Exonuclease VII large subunit</shortName>
    </alternativeName>
</protein>
<evidence type="ECO:0000256" key="2">
    <source>
        <dbReference type="ARBA" id="ARBA00022722"/>
    </source>
</evidence>
<dbReference type="AlphaFoldDB" id="A0A0U1PYP3"/>
<keyword evidence="4 5" id="KW-0269">Exonuclease</keyword>
<sequence>MTEQTHTRVWPVGALCVAVADALHARFNPVAVEGEISGFSRAGSGHLYFSLKDETGQLRCAMFRRAVSLLGFMPREGERVVVRGRLGVYEARGDLQLVVESLQRSGQGNLYEQFLQLKEQLQREGLFDPARKRVPVPIPRAIAVVTSPNAAAWQDVATTLARRAPHVPVLLFPALVQGAQAPAALCEALSRLYRYIAEGSLSARAEQGSAVTIDTILLVRGGGSIEDLWAFNDATLARLMVKSPVPIISGVGHETDVTIADWCADVRAPTPTAAAEMAAMDHGVLRARLQQLEQGLAQALDGQLIAQQRRLKQLAQTLARPGAVLSQRDARLRLLAQSLQHCRRQYLERRMHLVDGLESALRRAVQQSVQGQQNVLASVATRLRMLDPQRVLERGYAIVTRPDGCVVKNAAQLQTRDRVVVRFAKGQALLQRVDAPQASSGENGELF</sequence>
<evidence type="ECO:0000256" key="1">
    <source>
        <dbReference type="ARBA" id="ARBA00022490"/>
    </source>
</evidence>
<comment type="subcellular location">
    <subcellularLocation>
        <location evidence="5 6">Cytoplasm</location>
    </subcellularLocation>
</comment>
<dbReference type="Pfam" id="PF13742">
    <property type="entry name" value="tRNA_anti_2"/>
    <property type="match status" value="1"/>
</dbReference>
<dbReference type="GO" id="GO:0009318">
    <property type="term" value="C:exodeoxyribonuclease VII complex"/>
    <property type="evidence" value="ECO:0007669"/>
    <property type="project" value="UniProtKB-UniRule"/>
</dbReference>
<dbReference type="HAMAP" id="MF_00378">
    <property type="entry name" value="Exonuc_7_L"/>
    <property type="match status" value="1"/>
</dbReference>
<proteinExistence type="inferred from homology"/>
<dbReference type="EMBL" id="LBNQ01000026">
    <property type="protein sequence ID" value="KKW67643.1"/>
    <property type="molecule type" value="Genomic_DNA"/>
</dbReference>
<dbReference type="GO" id="GO:0006308">
    <property type="term" value="P:DNA catabolic process"/>
    <property type="evidence" value="ECO:0007669"/>
    <property type="project" value="UniProtKB-UniRule"/>
</dbReference>
<dbReference type="Proteomes" id="UP000050580">
    <property type="component" value="Unassembled WGS sequence"/>
</dbReference>
<evidence type="ECO:0000256" key="4">
    <source>
        <dbReference type="ARBA" id="ARBA00022839"/>
    </source>
</evidence>
<dbReference type="GO" id="GO:0003676">
    <property type="term" value="F:nucleic acid binding"/>
    <property type="evidence" value="ECO:0007669"/>
    <property type="project" value="InterPro"/>
</dbReference>
<evidence type="ECO:0000259" key="7">
    <source>
        <dbReference type="Pfam" id="PF02601"/>
    </source>
</evidence>
<dbReference type="STRING" id="1610491.AAV94_09575"/>
<keyword evidence="3 5" id="KW-0378">Hydrolase</keyword>
<feature type="domain" description="Exonuclease VII large subunit C-terminal" evidence="7">
    <location>
        <begin position="126"/>
        <end position="428"/>
    </location>
</feature>
<dbReference type="GO" id="GO:0005737">
    <property type="term" value="C:cytoplasm"/>
    <property type="evidence" value="ECO:0007669"/>
    <property type="project" value="UniProtKB-SubCell"/>
</dbReference>
<dbReference type="CDD" id="cd04489">
    <property type="entry name" value="ExoVII_LU_OBF"/>
    <property type="match status" value="1"/>
</dbReference>
<dbReference type="OrthoDB" id="9802795at2"/>
<organism evidence="9 10">
    <name type="scientific">Lampropedia cohaerens</name>
    <dbReference type="NCBI Taxonomy" id="1610491"/>
    <lineage>
        <taxon>Bacteria</taxon>
        <taxon>Pseudomonadati</taxon>
        <taxon>Pseudomonadota</taxon>
        <taxon>Betaproteobacteria</taxon>
        <taxon>Burkholderiales</taxon>
        <taxon>Comamonadaceae</taxon>
        <taxon>Lampropedia</taxon>
    </lineage>
</organism>
<dbReference type="InterPro" id="IPR020579">
    <property type="entry name" value="Exonuc_VII_lsu_C"/>
</dbReference>
<reference evidence="9 10" key="1">
    <citation type="submission" date="2015-05" db="EMBL/GenBank/DDBJ databases">
        <title>Draft genome sequence of Lampropedia sp. CT6, isolated from the microbial mat of a hot water spring, located at Manikaran, India.</title>
        <authorList>
            <person name="Tripathi C."/>
            <person name="Rani P."/>
            <person name="Mahato N.K."/>
            <person name="Lal R."/>
        </authorList>
    </citation>
    <scope>NUCLEOTIDE SEQUENCE [LARGE SCALE GENOMIC DNA]</scope>
    <source>
        <strain evidence="9 10">CT6</strain>
    </source>
</reference>
<dbReference type="GO" id="GO:0008855">
    <property type="term" value="F:exodeoxyribonuclease VII activity"/>
    <property type="evidence" value="ECO:0007669"/>
    <property type="project" value="UniProtKB-UniRule"/>
</dbReference>
<accession>A0A0U1PYP3</accession>
<keyword evidence="10" id="KW-1185">Reference proteome</keyword>
<dbReference type="NCBIfam" id="TIGR00237">
    <property type="entry name" value="xseA"/>
    <property type="match status" value="1"/>
</dbReference>
<evidence type="ECO:0000256" key="5">
    <source>
        <dbReference type="HAMAP-Rule" id="MF_00378"/>
    </source>
</evidence>
<dbReference type="InterPro" id="IPR003753">
    <property type="entry name" value="Exonuc_VII_L"/>
</dbReference>
<gene>
    <name evidence="5" type="primary">xseA</name>
    <name evidence="9" type="ORF">AAV94_09575</name>
</gene>
<evidence type="ECO:0000313" key="9">
    <source>
        <dbReference type="EMBL" id="KKW67643.1"/>
    </source>
</evidence>
<evidence type="ECO:0000259" key="8">
    <source>
        <dbReference type="Pfam" id="PF13742"/>
    </source>
</evidence>
<dbReference type="InterPro" id="IPR025824">
    <property type="entry name" value="OB-fold_nuc-bd_dom"/>
</dbReference>
<dbReference type="PANTHER" id="PTHR30008:SF0">
    <property type="entry name" value="EXODEOXYRIBONUCLEASE 7 LARGE SUBUNIT"/>
    <property type="match status" value="1"/>
</dbReference>
<dbReference type="EC" id="3.1.11.6" evidence="5"/>
<comment type="function">
    <text evidence="5">Bidirectionally degrades single-stranded DNA into large acid-insoluble oligonucleotides, which are then degraded further into small acid-soluble oligonucleotides.</text>
</comment>
<dbReference type="PATRIC" id="fig|1610491.3.peg.2036"/>
<name>A0A0U1PYP3_9BURK</name>
<feature type="domain" description="OB-fold nucleic acid binding" evidence="8">
    <location>
        <begin position="11"/>
        <end position="102"/>
    </location>
</feature>
<keyword evidence="2 5" id="KW-0540">Nuclease</keyword>